<dbReference type="GO" id="GO:0016787">
    <property type="term" value="F:hydrolase activity"/>
    <property type="evidence" value="ECO:0007669"/>
    <property type="project" value="UniProtKB-KW"/>
</dbReference>
<evidence type="ECO:0000259" key="3">
    <source>
        <dbReference type="PROSITE" id="PS51462"/>
    </source>
</evidence>
<dbReference type="AlphaFoldDB" id="A0A0R1JIL0"/>
<keyword evidence="2" id="KW-0378">Hydrolase</keyword>
<evidence type="ECO:0000313" key="5">
    <source>
        <dbReference type="Proteomes" id="UP000051804"/>
    </source>
</evidence>
<dbReference type="InterPro" id="IPR015797">
    <property type="entry name" value="NUDIX_hydrolase-like_dom_sf"/>
</dbReference>
<dbReference type="STRING" id="1291734.FD02_GL000170"/>
<dbReference type="Pfam" id="PF00293">
    <property type="entry name" value="NUDIX"/>
    <property type="match status" value="1"/>
</dbReference>
<dbReference type="InterPro" id="IPR020084">
    <property type="entry name" value="NUDIX_hydrolase_CS"/>
</dbReference>
<comment type="cofactor">
    <cofactor evidence="1">
        <name>Mg(2+)</name>
        <dbReference type="ChEBI" id="CHEBI:18420"/>
    </cofactor>
</comment>
<proteinExistence type="predicted"/>
<evidence type="ECO:0000256" key="1">
    <source>
        <dbReference type="ARBA" id="ARBA00001946"/>
    </source>
</evidence>
<keyword evidence="5" id="KW-1185">Reference proteome</keyword>
<accession>A0A0R1JIL0</accession>
<sequence length="163" mass="17497">MQEAQDLRYFVTAQQRFNVRAAVILTHAGQVLVTPTTTPAGVPAVLVPGGAVKFGETGEAAALRELQEELGLCLPALNFTGIIEAFFTRDAIDYQQLLLVYQAAVDVATAQRLACLDATTHDLPAGTTFSWQPEAQVATTILPAALGQCLRPGVFHHLIDRRG</sequence>
<dbReference type="PANTHER" id="PTHR43046">
    <property type="entry name" value="GDP-MANNOSE MANNOSYL HYDROLASE"/>
    <property type="match status" value="1"/>
</dbReference>
<name>A0A0R1JIL0_9LACO</name>
<evidence type="ECO:0000256" key="2">
    <source>
        <dbReference type="ARBA" id="ARBA00022801"/>
    </source>
</evidence>
<feature type="domain" description="Nudix hydrolase" evidence="3">
    <location>
        <begin position="14"/>
        <end position="156"/>
    </location>
</feature>
<dbReference type="OrthoDB" id="9804442at2"/>
<dbReference type="PANTHER" id="PTHR43046:SF14">
    <property type="entry name" value="MUTT_NUDIX FAMILY PROTEIN"/>
    <property type="match status" value="1"/>
</dbReference>
<dbReference type="RefSeq" id="WP_054723316.1">
    <property type="nucleotide sequence ID" value="NZ_AZDJ01000030.1"/>
</dbReference>
<dbReference type="PROSITE" id="PS51462">
    <property type="entry name" value="NUDIX"/>
    <property type="match status" value="1"/>
</dbReference>
<dbReference type="EMBL" id="AZDJ01000030">
    <property type="protein sequence ID" value="KRK70988.1"/>
    <property type="molecule type" value="Genomic_DNA"/>
</dbReference>
<dbReference type="InterPro" id="IPR000086">
    <property type="entry name" value="NUDIX_hydrolase_dom"/>
</dbReference>
<reference evidence="4 5" key="1">
    <citation type="journal article" date="2015" name="Genome Announc.">
        <title>Expanding the biotechnology potential of lactobacilli through comparative genomics of 213 strains and associated genera.</title>
        <authorList>
            <person name="Sun Z."/>
            <person name="Harris H.M."/>
            <person name="McCann A."/>
            <person name="Guo C."/>
            <person name="Argimon S."/>
            <person name="Zhang W."/>
            <person name="Yang X."/>
            <person name="Jeffery I.B."/>
            <person name="Cooney J.C."/>
            <person name="Kagawa T.F."/>
            <person name="Liu W."/>
            <person name="Song Y."/>
            <person name="Salvetti E."/>
            <person name="Wrobel A."/>
            <person name="Rasinkangas P."/>
            <person name="Parkhill J."/>
            <person name="Rea M.C."/>
            <person name="O'Sullivan O."/>
            <person name="Ritari J."/>
            <person name="Douillard F.P."/>
            <person name="Paul Ross R."/>
            <person name="Yang R."/>
            <person name="Briner A.E."/>
            <person name="Felis G.E."/>
            <person name="de Vos W.M."/>
            <person name="Barrangou R."/>
            <person name="Klaenhammer T.R."/>
            <person name="Caufield P.W."/>
            <person name="Cui Y."/>
            <person name="Zhang H."/>
            <person name="O'Toole P.W."/>
        </authorList>
    </citation>
    <scope>NUCLEOTIDE SEQUENCE [LARGE SCALE GENOMIC DNA]</scope>
    <source>
        <strain evidence="4 5">JCM 17158</strain>
    </source>
</reference>
<dbReference type="SUPFAM" id="SSF55811">
    <property type="entry name" value="Nudix"/>
    <property type="match status" value="1"/>
</dbReference>
<dbReference type="PATRIC" id="fig|1291734.4.peg.178"/>
<protein>
    <recommendedName>
        <fullName evidence="3">Nudix hydrolase domain-containing protein</fullName>
    </recommendedName>
</protein>
<dbReference type="Gene3D" id="3.90.79.10">
    <property type="entry name" value="Nucleoside Triphosphate Pyrophosphohydrolase"/>
    <property type="match status" value="1"/>
</dbReference>
<evidence type="ECO:0000313" key="4">
    <source>
        <dbReference type="EMBL" id="KRK70988.1"/>
    </source>
</evidence>
<dbReference type="Proteomes" id="UP000051804">
    <property type="component" value="Unassembled WGS sequence"/>
</dbReference>
<comment type="caution">
    <text evidence="4">The sequence shown here is derived from an EMBL/GenBank/DDBJ whole genome shotgun (WGS) entry which is preliminary data.</text>
</comment>
<organism evidence="4 5">
    <name type="scientific">Lacticaseibacillus nasuensis JCM 17158</name>
    <dbReference type="NCBI Taxonomy" id="1291734"/>
    <lineage>
        <taxon>Bacteria</taxon>
        <taxon>Bacillati</taxon>
        <taxon>Bacillota</taxon>
        <taxon>Bacilli</taxon>
        <taxon>Lactobacillales</taxon>
        <taxon>Lactobacillaceae</taxon>
        <taxon>Lacticaseibacillus</taxon>
    </lineage>
</organism>
<dbReference type="PROSITE" id="PS00893">
    <property type="entry name" value="NUDIX_BOX"/>
    <property type="match status" value="1"/>
</dbReference>
<gene>
    <name evidence="4" type="ORF">FD02_GL000170</name>
</gene>